<reference evidence="1 2" key="1">
    <citation type="journal article" date="2014" name="Genome Announc.">
        <title>Genome Sequence of Bacillus simplex Strain P558, Isolated from a Human Fecal Sample.</title>
        <authorList>
            <person name="Croce O."/>
            <person name="Hugon P."/>
            <person name="Lagier J.C."/>
            <person name="Bibi F."/>
            <person name="Robert C."/>
            <person name="Azhar E.I."/>
            <person name="Raoult D."/>
            <person name="Fournier P.E."/>
        </authorList>
    </citation>
    <scope>NUCLEOTIDE SEQUENCE [LARGE SCALE GENOMIC DNA]</scope>
    <source>
        <strain evidence="1 2">P558</strain>
    </source>
</reference>
<organism evidence="1 2">
    <name type="scientific">Peribacillus simplex</name>
    <dbReference type="NCBI Taxonomy" id="1478"/>
    <lineage>
        <taxon>Bacteria</taxon>
        <taxon>Bacillati</taxon>
        <taxon>Bacillota</taxon>
        <taxon>Bacilli</taxon>
        <taxon>Bacillales</taxon>
        <taxon>Bacillaceae</taxon>
        <taxon>Peribacillus</taxon>
    </lineage>
</organism>
<dbReference type="Proteomes" id="UP000182110">
    <property type="component" value="Unassembled WGS sequence"/>
</dbReference>
<dbReference type="RefSeq" id="WP_176702839.1">
    <property type="nucleotide sequence ID" value="NZ_CCXW01000001.1"/>
</dbReference>
<dbReference type="EMBL" id="CCXW01000001">
    <property type="protein sequence ID" value="CEG31479.1"/>
    <property type="molecule type" value="Genomic_DNA"/>
</dbReference>
<accession>A0AAN2PF89</accession>
<gene>
    <name evidence="1" type="ORF">BN1180_01623</name>
</gene>
<comment type="caution">
    <text evidence="1">The sequence shown here is derived from an EMBL/GenBank/DDBJ whole genome shotgun (WGS) entry which is preliminary data.</text>
</comment>
<evidence type="ECO:0000313" key="2">
    <source>
        <dbReference type="Proteomes" id="UP000182110"/>
    </source>
</evidence>
<sequence length="47" mass="5417">MNPYLLNAIERMIQRGIERNGGTQEEIKRKYEEQQRLLKGGGALSVK</sequence>
<evidence type="ECO:0000313" key="1">
    <source>
        <dbReference type="EMBL" id="CEG31479.1"/>
    </source>
</evidence>
<keyword evidence="2" id="KW-1185">Reference proteome</keyword>
<proteinExistence type="predicted"/>
<dbReference type="AlphaFoldDB" id="A0AAN2PF89"/>
<protein>
    <submittedName>
        <fullName evidence="1">Uncharacterized protein</fullName>
    </submittedName>
</protein>
<name>A0AAN2PF89_9BACI</name>